<dbReference type="PANTHER" id="PTHR34584:SF1">
    <property type="entry name" value="NA(+)_H(+) ANTIPORTER SUBUNIT E1"/>
    <property type="match status" value="1"/>
</dbReference>
<evidence type="ECO:0000256" key="7">
    <source>
        <dbReference type="SAM" id="Phobius"/>
    </source>
</evidence>
<keyword evidence="4 7" id="KW-0812">Transmembrane</keyword>
<dbReference type="STRING" id="1177982.SAMN04489711_101184"/>
<organism evidence="8 9">
    <name type="scientific">Paracidovorax wautersii</name>
    <dbReference type="NCBI Taxonomy" id="1177982"/>
    <lineage>
        <taxon>Bacteria</taxon>
        <taxon>Pseudomonadati</taxon>
        <taxon>Pseudomonadota</taxon>
        <taxon>Betaproteobacteria</taxon>
        <taxon>Burkholderiales</taxon>
        <taxon>Comamonadaceae</taxon>
        <taxon>Paracidovorax</taxon>
    </lineage>
</organism>
<comment type="subcellular location">
    <subcellularLocation>
        <location evidence="1">Cell membrane</location>
        <topology evidence="1">Multi-pass membrane protein</topology>
    </subcellularLocation>
</comment>
<dbReference type="Pfam" id="PF01899">
    <property type="entry name" value="MNHE"/>
    <property type="match status" value="1"/>
</dbReference>
<dbReference type="AlphaFoldDB" id="A0A1I1ZJX8"/>
<evidence type="ECO:0000256" key="1">
    <source>
        <dbReference type="ARBA" id="ARBA00004651"/>
    </source>
</evidence>
<sequence length="165" mass="18148">MSLLRRIFPAPLLSVALFATWLLLNGSLGAGQLVLATLVAVVIPVLTRGLRPLPVRVRRPGTVLRLAATVVADTAASNWAVLRFLAFPSLRRHPSCFVHIPLDLRDPNALAVLAVIVCITPGTSWAELSLDRSVLLLHALEVGDPQELIDHIKQRYERPLMEIFE</sequence>
<dbReference type="GO" id="GO:0008324">
    <property type="term" value="F:monoatomic cation transmembrane transporter activity"/>
    <property type="evidence" value="ECO:0007669"/>
    <property type="project" value="InterPro"/>
</dbReference>
<dbReference type="EMBL" id="FONX01000001">
    <property type="protein sequence ID" value="SFE32124.1"/>
    <property type="molecule type" value="Genomic_DNA"/>
</dbReference>
<keyword evidence="9" id="KW-1185">Reference proteome</keyword>
<proteinExistence type="inferred from homology"/>
<evidence type="ECO:0000256" key="2">
    <source>
        <dbReference type="ARBA" id="ARBA00006228"/>
    </source>
</evidence>
<dbReference type="GO" id="GO:0005886">
    <property type="term" value="C:plasma membrane"/>
    <property type="evidence" value="ECO:0007669"/>
    <property type="project" value="UniProtKB-SubCell"/>
</dbReference>
<feature type="transmembrane region" description="Helical" evidence="7">
    <location>
        <begin position="30"/>
        <end position="50"/>
    </location>
</feature>
<evidence type="ECO:0000256" key="6">
    <source>
        <dbReference type="ARBA" id="ARBA00023136"/>
    </source>
</evidence>
<protein>
    <submittedName>
        <fullName evidence="8">Multisubunit potassium/proton antiporter, PhaE subunit</fullName>
    </submittedName>
</protein>
<keyword evidence="3" id="KW-1003">Cell membrane</keyword>
<gene>
    <name evidence="8" type="ORF">SAMN04489711_101184</name>
</gene>
<reference evidence="9" key="1">
    <citation type="submission" date="2016-10" db="EMBL/GenBank/DDBJ databases">
        <authorList>
            <person name="Varghese N."/>
            <person name="Submissions S."/>
        </authorList>
    </citation>
    <scope>NUCLEOTIDE SEQUENCE [LARGE SCALE GENOMIC DNA]</scope>
    <source>
        <strain evidence="9">DSM 27981</strain>
    </source>
</reference>
<evidence type="ECO:0000313" key="8">
    <source>
        <dbReference type="EMBL" id="SFE32124.1"/>
    </source>
</evidence>
<evidence type="ECO:0000256" key="4">
    <source>
        <dbReference type="ARBA" id="ARBA00022692"/>
    </source>
</evidence>
<dbReference type="Proteomes" id="UP000199119">
    <property type="component" value="Unassembled WGS sequence"/>
</dbReference>
<dbReference type="RefSeq" id="WP_434803154.1">
    <property type="nucleotide sequence ID" value="NZ_FONX01000001.1"/>
</dbReference>
<accession>A0A1I1ZJX8</accession>
<dbReference type="InterPro" id="IPR002758">
    <property type="entry name" value="Cation_antiport_E"/>
</dbReference>
<evidence type="ECO:0000313" key="9">
    <source>
        <dbReference type="Proteomes" id="UP000199119"/>
    </source>
</evidence>
<evidence type="ECO:0000256" key="3">
    <source>
        <dbReference type="ARBA" id="ARBA00022475"/>
    </source>
</evidence>
<name>A0A1I1ZJX8_9BURK</name>
<comment type="similarity">
    <text evidence="2">Belongs to the CPA3 antiporters (TC 2.A.63) subunit E family.</text>
</comment>
<dbReference type="NCBIfam" id="NF006518">
    <property type="entry name" value="PRK08965.1-2"/>
    <property type="match status" value="1"/>
</dbReference>
<dbReference type="PANTHER" id="PTHR34584">
    <property type="entry name" value="NA(+)/H(+) ANTIPORTER SUBUNIT E1"/>
    <property type="match status" value="1"/>
</dbReference>
<keyword evidence="6 7" id="KW-0472">Membrane</keyword>
<dbReference type="PIRSF" id="PIRSF019239">
    <property type="entry name" value="MrpE"/>
    <property type="match status" value="1"/>
</dbReference>
<dbReference type="NCBIfam" id="NF006520">
    <property type="entry name" value="PRK08965.1-4"/>
    <property type="match status" value="1"/>
</dbReference>
<keyword evidence="5 7" id="KW-1133">Transmembrane helix</keyword>
<evidence type="ECO:0000256" key="5">
    <source>
        <dbReference type="ARBA" id="ARBA00022989"/>
    </source>
</evidence>
<feature type="transmembrane region" description="Helical" evidence="7">
    <location>
        <begin position="7"/>
        <end position="24"/>
    </location>
</feature>